<reference evidence="2 3" key="1">
    <citation type="submission" date="2021-06" db="EMBL/GenBank/DDBJ databases">
        <authorList>
            <person name="Sun Q."/>
            <person name="Li D."/>
        </authorList>
    </citation>
    <scope>NUCLEOTIDE SEQUENCE [LARGE SCALE GENOMIC DNA]</scope>
    <source>
        <strain evidence="2 3">MSJ-5</strain>
    </source>
</reference>
<proteinExistence type="predicted"/>
<evidence type="ECO:0000313" key="3">
    <source>
        <dbReference type="Proteomes" id="UP000779508"/>
    </source>
</evidence>
<dbReference type="RefSeq" id="WP_216417304.1">
    <property type="nucleotide sequence ID" value="NZ_JAHLQK010000004.1"/>
</dbReference>
<dbReference type="Proteomes" id="UP000779508">
    <property type="component" value="Unassembled WGS sequence"/>
</dbReference>
<dbReference type="Pfam" id="PF03432">
    <property type="entry name" value="Relaxase"/>
    <property type="match status" value="1"/>
</dbReference>
<protein>
    <submittedName>
        <fullName evidence="2">Relaxase/mobilization nuclease domain-containing protein</fullName>
    </submittedName>
</protein>
<feature type="domain" description="MobA/VirD2-like nuclease" evidence="1">
    <location>
        <begin position="1"/>
        <end position="66"/>
    </location>
</feature>
<dbReference type="EMBL" id="JAHLQK010000004">
    <property type="protein sequence ID" value="MBU5676946.1"/>
    <property type="molecule type" value="Genomic_DNA"/>
</dbReference>
<accession>A0ABS6G478</accession>
<keyword evidence="3" id="KW-1185">Reference proteome</keyword>
<sequence length="66" mass="7844">MIVTKKIFNKEKGRQFIDFVHSFHPCEDISPRLGHEISLKLIEKGKFKNFEILAVTHIDKNYLYTH</sequence>
<evidence type="ECO:0000259" key="1">
    <source>
        <dbReference type="Pfam" id="PF03432"/>
    </source>
</evidence>
<evidence type="ECO:0000313" key="2">
    <source>
        <dbReference type="EMBL" id="MBU5676946.1"/>
    </source>
</evidence>
<dbReference type="InterPro" id="IPR005094">
    <property type="entry name" value="Endonuclease_MobA/VirD2"/>
</dbReference>
<gene>
    <name evidence="2" type="ORF">KQI88_11010</name>
</gene>
<comment type="caution">
    <text evidence="2">The sequence shown here is derived from an EMBL/GenBank/DDBJ whole genome shotgun (WGS) entry which is preliminary data.</text>
</comment>
<name>A0ABS6G478_9FIRM</name>
<organism evidence="2 3">
    <name type="scientific">Alkaliphilus flagellatus</name>
    <dbReference type="NCBI Taxonomy" id="2841507"/>
    <lineage>
        <taxon>Bacteria</taxon>
        <taxon>Bacillati</taxon>
        <taxon>Bacillota</taxon>
        <taxon>Clostridia</taxon>
        <taxon>Peptostreptococcales</taxon>
        <taxon>Natronincolaceae</taxon>
        <taxon>Alkaliphilus</taxon>
    </lineage>
</organism>